<feature type="transmembrane region" description="Helical" evidence="1">
    <location>
        <begin position="37"/>
        <end position="54"/>
    </location>
</feature>
<sequence length="70" mass="7339">MFERNVGGLDRIARGVIGACLLAIAVGSFRADRRSTAIVAALGSAGLLFNFATARCGLNKLLSIDTCPRE</sequence>
<dbReference type="OrthoDB" id="100832at2157"/>
<dbReference type="AlphaFoldDB" id="M0MHR6"/>
<evidence type="ECO:0000259" key="2">
    <source>
        <dbReference type="Pfam" id="PF11127"/>
    </source>
</evidence>
<evidence type="ECO:0000313" key="4">
    <source>
        <dbReference type="Proteomes" id="UP000011669"/>
    </source>
</evidence>
<feature type="domain" description="Inner membrane protein YgaP-like transmembrane" evidence="2">
    <location>
        <begin position="3"/>
        <end position="69"/>
    </location>
</feature>
<dbReference type="InterPro" id="IPR021309">
    <property type="entry name" value="YgaP-like_TM"/>
</dbReference>
<proteinExistence type="predicted"/>
<keyword evidence="4" id="KW-1185">Reference proteome</keyword>
<dbReference type="EMBL" id="AOMD01000021">
    <property type="protein sequence ID" value="EMA44883.1"/>
    <property type="molecule type" value="Genomic_DNA"/>
</dbReference>
<dbReference type="InParanoid" id="M0MHR6"/>
<keyword evidence="1" id="KW-0812">Transmembrane</keyword>
<accession>M0MHR6</accession>
<reference evidence="3 4" key="1">
    <citation type="journal article" date="2014" name="PLoS Genet.">
        <title>Phylogenetically driven sequencing of extremely halophilic archaea reveals strategies for static and dynamic osmo-response.</title>
        <authorList>
            <person name="Becker E.A."/>
            <person name="Seitzer P.M."/>
            <person name="Tritt A."/>
            <person name="Larsen D."/>
            <person name="Krusor M."/>
            <person name="Yao A.I."/>
            <person name="Wu D."/>
            <person name="Madern D."/>
            <person name="Eisen J.A."/>
            <person name="Darling A.E."/>
            <person name="Facciotti M.T."/>
        </authorList>
    </citation>
    <scope>NUCLEOTIDE SEQUENCE [LARGE SCALE GENOMIC DNA]</scope>
    <source>
        <strain evidence="3 4">DSM 5350</strain>
    </source>
</reference>
<protein>
    <recommendedName>
        <fullName evidence="2">Inner membrane protein YgaP-like transmembrane domain-containing protein</fullName>
    </recommendedName>
</protein>
<keyword evidence="1" id="KW-1133">Transmembrane helix</keyword>
<evidence type="ECO:0000313" key="3">
    <source>
        <dbReference type="EMBL" id="EMA44883.1"/>
    </source>
</evidence>
<dbReference type="PATRIC" id="fig|1227455.4.peg.1947"/>
<gene>
    <name evidence="3" type="ORF">C449_09509</name>
</gene>
<keyword evidence="1" id="KW-0472">Membrane</keyword>
<organism evidence="3 4">
    <name type="scientific">Halococcus saccharolyticus DSM 5350</name>
    <dbReference type="NCBI Taxonomy" id="1227455"/>
    <lineage>
        <taxon>Archaea</taxon>
        <taxon>Methanobacteriati</taxon>
        <taxon>Methanobacteriota</taxon>
        <taxon>Stenosarchaea group</taxon>
        <taxon>Halobacteria</taxon>
        <taxon>Halobacteriales</taxon>
        <taxon>Halococcaceae</taxon>
        <taxon>Halococcus</taxon>
    </lineage>
</organism>
<comment type="caution">
    <text evidence="3">The sequence shown here is derived from an EMBL/GenBank/DDBJ whole genome shotgun (WGS) entry which is preliminary data.</text>
</comment>
<evidence type="ECO:0000256" key="1">
    <source>
        <dbReference type="SAM" id="Phobius"/>
    </source>
</evidence>
<name>M0MHR6_9EURY</name>
<feature type="transmembrane region" description="Helical" evidence="1">
    <location>
        <begin position="12"/>
        <end position="31"/>
    </location>
</feature>
<dbReference type="Proteomes" id="UP000011669">
    <property type="component" value="Unassembled WGS sequence"/>
</dbReference>
<dbReference type="Pfam" id="PF11127">
    <property type="entry name" value="YgaP-like_TM"/>
    <property type="match status" value="1"/>
</dbReference>